<evidence type="ECO:0000313" key="4">
    <source>
        <dbReference type="EMBL" id="SHI25690.1"/>
    </source>
</evidence>
<dbReference type="Gene3D" id="3.10.105.10">
    <property type="entry name" value="Dipeptide-binding Protein, Domain 3"/>
    <property type="match status" value="1"/>
</dbReference>
<dbReference type="RefSeq" id="WP_073108161.1">
    <property type="nucleotide sequence ID" value="NZ_FQXE01000016.1"/>
</dbReference>
<dbReference type="InterPro" id="IPR030678">
    <property type="entry name" value="Peptide/Ni-bd"/>
</dbReference>
<dbReference type="InterPro" id="IPR006311">
    <property type="entry name" value="TAT_signal"/>
</dbReference>
<dbReference type="InterPro" id="IPR000914">
    <property type="entry name" value="SBP_5_dom"/>
</dbReference>
<keyword evidence="5" id="KW-1185">Reference proteome</keyword>
<dbReference type="STRING" id="658167.SAMN04488135_11677"/>
<dbReference type="GO" id="GO:0043190">
    <property type="term" value="C:ATP-binding cassette (ABC) transporter complex"/>
    <property type="evidence" value="ECO:0007669"/>
    <property type="project" value="InterPro"/>
</dbReference>
<dbReference type="Proteomes" id="UP000184226">
    <property type="component" value="Unassembled WGS sequence"/>
</dbReference>
<evidence type="ECO:0000256" key="2">
    <source>
        <dbReference type="ARBA" id="ARBA00022729"/>
    </source>
</evidence>
<evidence type="ECO:0000313" key="5">
    <source>
        <dbReference type="Proteomes" id="UP000184226"/>
    </source>
</evidence>
<dbReference type="GO" id="GO:0015833">
    <property type="term" value="P:peptide transport"/>
    <property type="evidence" value="ECO:0007669"/>
    <property type="project" value="TreeGrafter"/>
</dbReference>
<evidence type="ECO:0000259" key="3">
    <source>
        <dbReference type="Pfam" id="PF00496"/>
    </source>
</evidence>
<reference evidence="4 5" key="1">
    <citation type="submission" date="2016-11" db="EMBL/GenBank/DDBJ databases">
        <authorList>
            <person name="Jaros S."/>
            <person name="Januszkiewicz K."/>
            <person name="Wedrychowicz H."/>
        </authorList>
    </citation>
    <scope>NUCLEOTIDE SEQUENCE [LARGE SCALE GENOMIC DNA]</scope>
    <source>
        <strain evidence="4 5">CGMCC 1.10190</strain>
    </source>
</reference>
<dbReference type="Gene3D" id="3.40.190.10">
    <property type="entry name" value="Periplasmic binding protein-like II"/>
    <property type="match status" value="1"/>
</dbReference>
<organism evidence="4 5">
    <name type="scientific">Pollutimonas bauzanensis</name>
    <dbReference type="NCBI Taxonomy" id="658167"/>
    <lineage>
        <taxon>Bacteria</taxon>
        <taxon>Pseudomonadati</taxon>
        <taxon>Pseudomonadota</taxon>
        <taxon>Betaproteobacteria</taxon>
        <taxon>Burkholderiales</taxon>
        <taxon>Alcaligenaceae</taxon>
        <taxon>Pollutimonas</taxon>
    </lineage>
</organism>
<dbReference type="GO" id="GO:1904680">
    <property type="term" value="F:peptide transmembrane transporter activity"/>
    <property type="evidence" value="ECO:0007669"/>
    <property type="project" value="TreeGrafter"/>
</dbReference>
<dbReference type="CDD" id="cd08513">
    <property type="entry name" value="PBP2_thermophilic_Hb8_like"/>
    <property type="match status" value="1"/>
</dbReference>
<evidence type="ECO:0000256" key="1">
    <source>
        <dbReference type="ARBA" id="ARBA00005695"/>
    </source>
</evidence>
<sequence length="562" mass="61931">MTKNSDSKWPARGGSMTRRQLLALGAATGASMMYGGLPVMAQTARRGSPPAAPRGQVVVGLSQEATVFNPLLSSLEVDHGVWWNIFDPLWGVDAKGNWIPKLAAEIPSVENGGLSEDGLGWKIKLRKDAVWHDGTPFTAEDVKFTLELINRPGFNARTRQGHDLVTDIQVTGTHELSWRMKAVYAPYLSQLSSTFIVPKHLLGKAQDPNTAPFNQKPVGTGPFMWGSRVPGDRIVLEANPKYFGDGPYIERLVLKYIPDLNGLYTQFRTGQVDIVGIQGILSNFYDEAKKLPGLVISVNSGSSIESITPNHGFPALADKAVRQALYGSINKQAIIDLIYYGLPKATESFIPRESWAYEPALPKQTYDLAKAGKVLDDAGWAPGPDGVRQKNGVPLAFDLSTTSGNELRAQTQQLLQQDWKKLGVAMKINNMPAAVMWGDFWFKSKFQSALVSVNFMTGNDPDASYRFSSKAIPVKGGSGSNVYQYENPEADRLLEQGRVTMDRAARKEIYAQLQQVLHEDLVILPLFQLAPIEGYKQGLVGYEHNVNVQSNCWNAGTWYWAV</sequence>
<dbReference type="AlphaFoldDB" id="A0A1M5ZN78"/>
<dbReference type="PIRSF" id="PIRSF002741">
    <property type="entry name" value="MppA"/>
    <property type="match status" value="1"/>
</dbReference>
<comment type="similarity">
    <text evidence="1">Belongs to the bacterial solute-binding protein 5 family.</text>
</comment>
<dbReference type="GO" id="GO:0030288">
    <property type="term" value="C:outer membrane-bounded periplasmic space"/>
    <property type="evidence" value="ECO:0007669"/>
    <property type="project" value="UniProtKB-ARBA"/>
</dbReference>
<name>A0A1M5ZN78_9BURK</name>
<proteinExistence type="inferred from homology"/>
<dbReference type="Pfam" id="PF00496">
    <property type="entry name" value="SBP_bac_5"/>
    <property type="match status" value="1"/>
</dbReference>
<dbReference type="EMBL" id="FQXE01000016">
    <property type="protein sequence ID" value="SHI25690.1"/>
    <property type="molecule type" value="Genomic_DNA"/>
</dbReference>
<dbReference type="Gene3D" id="3.90.76.10">
    <property type="entry name" value="Dipeptide-binding Protein, Domain 1"/>
    <property type="match status" value="1"/>
</dbReference>
<feature type="domain" description="Solute-binding protein family 5" evidence="3">
    <location>
        <begin position="107"/>
        <end position="470"/>
    </location>
</feature>
<protein>
    <submittedName>
        <fullName evidence="4">Peptide/nickel transport system substrate-binding protein</fullName>
    </submittedName>
</protein>
<dbReference type="InterPro" id="IPR039424">
    <property type="entry name" value="SBP_5"/>
</dbReference>
<dbReference type="PANTHER" id="PTHR30290:SF38">
    <property type="entry name" value="D,D-DIPEPTIDE-BINDING PERIPLASMIC PROTEIN DDPA-RELATED"/>
    <property type="match status" value="1"/>
</dbReference>
<dbReference type="SUPFAM" id="SSF53850">
    <property type="entry name" value="Periplasmic binding protein-like II"/>
    <property type="match status" value="1"/>
</dbReference>
<accession>A0A1M5ZN78</accession>
<dbReference type="PANTHER" id="PTHR30290">
    <property type="entry name" value="PERIPLASMIC BINDING COMPONENT OF ABC TRANSPORTER"/>
    <property type="match status" value="1"/>
</dbReference>
<gene>
    <name evidence="4" type="ORF">SAMN04488135_11677</name>
</gene>
<dbReference type="PROSITE" id="PS51318">
    <property type="entry name" value="TAT"/>
    <property type="match status" value="1"/>
</dbReference>
<keyword evidence="2" id="KW-0732">Signal</keyword>